<dbReference type="RefSeq" id="WP_190889742.1">
    <property type="nucleotide sequence ID" value="NZ_JACWZY010000024.1"/>
</dbReference>
<dbReference type="InterPro" id="IPR013517">
    <property type="entry name" value="FG-GAP"/>
</dbReference>
<dbReference type="NCBIfam" id="TIGR04183">
    <property type="entry name" value="Por_Secre_tail"/>
    <property type="match status" value="1"/>
</dbReference>
<evidence type="ECO:0000313" key="4">
    <source>
        <dbReference type="Proteomes" id="UP000598820"/>
    </source>
</evidence>
<dbReference type="Gene3D" id="2.60.40.10">
    <property type="entry name" value="Immunoglobulins"/>
    <property type="match status" value="2"/>
</dbReference>
<dbReference type="Pfam" id="PF14312">
    <property type="entry name" value="FG-GAP_2"/>
    <property type="match status" value="7"/>
</dbReference>
<name>A0A926Y382_9BACT</name>
<gene>
    <name evidence="3" type="ORF">IC229_24285</name>
</gene>
<dbReference type="GO" id="GO:0005509">
    <property type="term" value="F:calcium ion binding"/>
    <property type="evidence" value="ECO:0007669"/>
    <property type="project" value="InterPro"/>
</dbReference>
<proteinExistence type="predicted"/>
<dbReference type="Proteomes" id="UP000598820">
    <property type="component" value="Unassembled WGS sequence"/>
</dbReference>
<dbReference type="InterPro" id="IPR015919">
    <property type="entry name" value="Cadherin-like_sf"/>
</dbReference>
<dbReference type="InterPro" id="IPR006644">
    <property type="entry name" value="Cadg"/>
</dbReference>
<evidence type="ECO:0000259" key="2">
    <source>
        <dbReference type="SMART" id="SM00736"/>
    </source>
</evidence>
<dbReference type="SMART" id="SM00736">
    <property type="entry name" value="CADG"/>
    <property type="match status" value="2"/>
</dbReference>
<organism evidence="3 4">
    <name type="scientific">Spirosoma profusum</name>
    <dbReference type="NCBI Taxonomy" id="2771354"/>
    <lineage>
        <taxon>Bacteria</taxon>
        <taxon>Pseudomonadati</taxon>
        <taxon>Bacteroidota</taxon>
        <taxon>Cytophagia</taxon>
        <taxon>Cytophagales</taxon>
        <taxon>Cytophagaceae</taxon>
        <taxon>Spirosoma</taxon>
    </lineage>
</organism>
<dbReference type="Gene3D" id="2.130.10.130">
    <property type="entry name" value="Integrin alpha, N-terminal"/>
    <property type="match status" value="2"/>
</dbReference>
<dbReference type="InterPro" id="IPR028994">
    <property type="entry name" value="Integrin_alpha_N"/>
</dbReference>
<evidence type="ECO:0000313" key="3">
    <source>
        <dbReference type="EMBL" id="MBD2703787.1"/>
    </source>
</evidence>
<keyword evidence="4" id="KW-1185">Reference proteome</keyword>
<evidence type="ECO:0000256" key="1">
    <source>
        <dbReference type="ARBA" id="ARBA00022729"/>
    </source>
</evidence>
<dbReference type="SUPFAM" id="SSF49313">
    <property type="entry name" value="Cadherin-like"/>
    <property type="match status" value="2"/>
</dbReference>
<dbReference type="Pfam" id="PF18962">
    <property type="entry name" value="Por_Secre_tail"/>
    <property type="match status" value="1"/>
</dbReference>
<dbReference type="EMBL" id="JACWZY010000024">
    <property type="protein sequence ID" value="MBD2703787.1"/>
    <property type="molecule type" value="Genomic_DNA"/>
</dbReference>
<dbReference type="PANTHER" id="PTHR36220">
    <property type="entry name" value="UNNAMED PRODUCT"/>
    <property type="match status" value="1"/>
</dbReference>
<dbReference type="InterPro" id="IPR013783">
    <property type="entry name" value="Ig-like_fold"/>
</dbReference>
<accession>A0A926Y382</accession>
<dbReference type="Pfam" id="PF05345">
    <property type="entry name" value="He_PIG"/>
    <property type="match status" value="2"/>
</dbReference>
<protein>
    <submittedName>
        <fullName evidence="3">T9SS type A sorting domain-containing protein</fullName>
    </submittedName>
</protein>
<dbReference type="PANTHER" id="PTHR36220:SF1">
    <property type="entry name" value="GAMMA TUBULIN COMPLEX COMPONENT C-TERMINAL DOMAIN-CONTAINING PROTEIN"/>
    <property type="match status" value="1"/>
</dbReference>
<sequence>MLTFIQSIRERFQLHQLLLITTCLLLGMLQPVQAQFAQKQKIVAGDRDSFNFFSNSLDISGNYAIIGALNTDTDANNANPISDAGAAYIFELQPNGQFIQKQKLVASDRAQQDYFGEQAVISGNYAAVGAHWCKTDANGANPIANAGAVYIFERQGDGQWTQVAKLVEPDRGANHNFGNALAISGDFIIAGSYNNTTDGNGGNPLTGAGAAFVFQRQPNGQWTQVAKLLASDRRSGLNFGKTVALDNNYAVIGSTDSYDAQGNNFALAAGSAYVFVRQPNGQWQQQAKLVANDRSAGSYFSTSLSISGNYIGVGAPYNTTDQQNGNALTDAGSAYLFEQINGQWQQVSKVTAPDRAANDRFGMSVALSGSTFLVGSPSSAFDPSGGNPIDRSGGAYFYKRQPNGSWNLANKTVANDRTNYNFFGQEVALEGDMALIGAYYNSTDIAGGEYKYGAGTTYLFTPQSVANQAPYVSQPIGNQEVQFGSNYNFVIPANTFTDPEGQPLTLSATGLPNGVTLNGNTLSGPPLALGDYTITIKATDTGGLFASTSYMLQVKQVVNPPQPGNLQLIAPLYNCQTGAFTFQTTGGNGTTIEFRSIGITDWTTNPNQFVDTELRMAADAQPLLLRARQNGQEVTYIWNIRAQCPVGPNSPPFYTGNLVNQVAQQNSPFSYVLPGNVFSDPENQVMTLTAWGLPNGISLNGMTLSGVPTQSGSFQVSIQATDSGGLSAAGLFTLTVNPANGGGNGLQLVAPQYNCQTGAFTFQTTGGNGTSIEFRSIGITDWTTNPNQFVDLDLRTAADAQPLLLRARQSGQEVTYIWDIRAQCPVGARLAANVTTESIASLKAGVYPNPVGEEFTVTIDNAQDQSVRLFLTDLNGRPLLDRAINVTTLRHEERLRIGQAISGMYLLRVSTARETMSIKVIKQ</sequence>
<reference evidence="3" key="1">
    <citation type="submission" date="2020-09" db="EMBL/GenBank/DDBJ databases">
        <authorList>
            <person name="Kim M.K."/>
        </authorList>
    </citation>
    <scope>NUCLEOTIDE SEQUENCE</scope>
    <source>
        <strain evidence="3">BT702</strain>
    </source>
</reference>
<dbReference type="SUPFAM" id="SSF69318">
    <property type="entry name" value="Integrin alpha N-terminal domain"/>
    <property type="match status" value="2"/>
</dbReference>
<dbReference type="AlphaFoldDB" id="A0A926Y382"/>
<comment type="caution">
    <text evidence="3">The sequence shown here is derived from an EMBL/GenBank/DDBJ whole genome shotgun (WGS) entry which is preliminary data.</text>
</comment>
<keyword evidence="1" id="KW-0732">Signal</keyword>
<feature type="domain" description="Dystroglycan-type cadherin-like" evidence="2">
    <location>
        <begin position="471"/>
        <end position="561"/>
    </location>
</feature>
<dbReference type="InterPro" id="IPR026444">
    <property type="entry name" value="Secre_tail"/>
</dbReference>
<feature type="domain" description="Dystroglycan-type cadherin-like" evidence="2">
    <location>
        <begin position="653"/>
        <end position="743"/>
    </location>
</feature>
<dbReference type="GO" id="GO:0016020">
    <property type="term" value="C:membrane"/>
    <property type="evidence" value="ECO:0007669"/>
    <property type="project" value="InterPro"/>
</dbReference>